<proteinExistence type="predicted"/>
<protein>
    <recommendedName>
        <fullName evidence="4">Reverse transcriptase zinc-binding domain-containing protein</fullName>
    </recommendedName>
</protein>
<dbReference type="PaxDb" id="3880-AES93778"/>
<dbReference type="OMA" id="WHASIWA"/>
<dbReference type="AlphaFoldDB" id="G7K559"/>
<dbReference type="HOGENOM" id="CLU_082252_0_0_1"/>
<dbReference type="Proteomes" id="UP000002051">
    <property type="component" value="Chromosome 5"/>
</dbReference>
<reference evidence="1 3" key="2">
    <citation type="journal article" date="2014" name="BMC Genomics">
        <title>An improved genome release (version Mt4.0) for the model legume Medicago truncatula.</title>
        <authorList>
            <person name="Tang H."/>
            <person name="Krishnakumar V."/>
            <person name="Bidwell S."/>
            <person name="Rosen B."/>
            <person name="Chan A."/>
            <person name="Zhou S."/>
            <person name="Gentzbittel L."/>
            <person name="Childs K.L."/>
            <person name="Yandell M."/>
            <person name="Gundlach H."/>
            <person name="Mayer K.F."/>
            <person name="Schwartz D.C."/>
            <person name="Town C.D."/>
        </authorList>
    </citation>
    <scope>GENOME REANNOTATION</scope>
    <source>
        <strain evidence="2 3">cv. Jemalong A17</strain>
    </source>
</reference>
<dbReference type="EMBL" id="CM001221">
    <property type="protein sequence ID" value="AES93778.1"/>
    <property type="molecule type" value="Genomic_DNA"/>
</dbReference>
<evidence type="ECO:0008006" key="4">
    <source>
        <dbReference type="Google" id="ProtNLM"/>
    </source>
</evidence>
<name>G7K559_MEDTR</name>
<keyword evidence="3" id="KW-1185">Reference proteome</keyword>
<dbReference type="EnsemblPlants" id="AES93778">
    <property type="protein sequence ID" value="AES93778"/>
    <property type="gene ID" value="MTR_5g007390"/>
</dbReference>
<reference evidence="1 3" key="1">
    <citation type="journal article" date="2011" name="Nature">
        <title>The Medicago genome provides insight into the evolution of rhizobial symbioses.</title>
        <authorList>
            <person name="Young N.D."/>
            <person name="Debelle F."/>
            <person name="Oldroyd G.E."/>
            <person name="Geurts R."/>
            <person name="Cannon S.B."/>
            <person name="Udvardi M.K."/>
            <person name="Benedito V.A."/>
            <person name="Mayer K.F."/>
            <person name="Gouzy J."/>
            <person name="Schoof H."/>
            <person name="Van de Peer Y."/>
            <person name="Proost S."/>
            <person name="Cook D.R."/>
            <person name="Meyers B.C."/>
            <person name="Spannagl M."/>
            <person name="Cheung F."/>
            <person name="De Mita S."/>
            <person name="Krishnakumar V."/>
            <person name="Gundlach H."/>
            <person name="Zhou S."/>
            <person name="Mudge J."/>
            <person name="Bharti A.K."/>
            <person name="Murray J.D."/>
            <person name="Naoumkina M.A."/>
            <person name="Rosen B."/>
            <person name="Silverstein K.A."/>
            <person name="Tang H."/>
            <person name="Rombauts S."/>
            <person name="Zhao P.X."/>
            <person name="Zhou P."/>
            <person name="Barbe V."/>
            <person name="Bardou P."/>
            <person name="Bechner M."/>
            <person name="Bellec A."/>
            <person name="Berger A."/>
            <person name="Berges H."/>
            <person name="Bidwell S."/>
            <person name="Bisseling T."/>
            <person name="Choisne N."/>
            <person name="Couloux A."/>
            <person name="Denny R."/>
            <person name="Deshpande S."/>
            <person name="Dai X."/>
            <person name="Doyle J.J."/>
            <person name="Dudez A.M."/>
            <person name="Farmer A.D."/>
            <person name="Fouteau S."/>
            <person name="Franken C."/>
            <person name="Gibelin C."/>
            <person name="Gish J."/>
            <person name="Goldstein S."/>
            <person name="Gonzalez A.J."/>
            <person name="Green P.J."/>
            <person name="Hallab A."/>
            <person name="Hartog M."/>
            <person name="Hua A."/>
            <person name="Humphray S.J."/>
            <person name="Jeong D.H."/>
            <person name="Jing Y."/>
            <person name="Jocker A."/>
            <person name="Kenton S.M."/>
            <person name="Kim D.J."/>
            <person name="Klee K."/>
            <person name="Lai H."/>
            <person name="Lang C."/>
            <person name="Lin S."/>
            <person name="Macmil S.L."/>
            <person name="Magdelenat G."/>
            <person name="Matthews L."/>
            <person name="McCorrison J."/>
            <person name="Monaghan E.L."/>
            <person name="Mun J.H."/>
            <person name="Najar F.Z."/>
            <person name="Nicholson C."/>
            <person name="Noirot C."/>
            <person name="O'Bleness M."/>
            <person name="Paule C.R."/>
            <person name="Poulain J."/>
            <person name="Prion F."/>
            <person name="Qin B."/>
            <person name="Qu C."/>
            <person name="Retzel E.F."/>
            <person name="Riddle C."/>
            <person name="Sallet E."/>
            <person name="Samain S."/>
            <person name="Samson N."/>
            <person name="Sanders I."/>
            <person name="Saurat O."/>
            <person name="Scarpelli C."/>
            <person name="Schiex T."/>
            <person name="Segurens B."/>
            <person name="Severin A.J."/>
            <person name="Sherrier D.J."/>
            <person name="Shi R."/>
            <person name="Sims S."/>
            <person name="Singer S.R."/>
            <person name="Sinharoy S."/>
            <person name="Sterck L."/>
            <person name="Viollet A."/>
            <person name="Wang B.B."/>
            <person name="Wang K."/>
            <person name="Wang M."/>
            <person name="Wang X."/>
            <person name="Warfsmann J."/>
            <person name="Weissenbach J."/>
            <person name="White D.D."/>
            <person name="White J.D."/>
            <person name="Wiley G.B."/>
            <person name="Wincker P."/>
            <person name="Xing Y."/>
            <person name="Yang L."/>
            <person name="Yao Z."/>
            <person name="Ying F."/>
            <person name="Zhai J."/>
            <person name="Zhou L."/>
            <person name="Zuber A."/>
            <person name="Denarie J."/>
            <person name="Dixon R.A."/>
            <person name="May G.D."/>
            <person name="Schwartz D.C."/>
            <person name="Rogers J."/>
            <person name="Quetier F."/>
            <person name="Town C.D."/>
            <person name="Roe B.A."/>
        </authorList>
    </citation>
    <scope>NUCLEOTIDE SEQUENCE [LARGE SCALE GENOMIC DNA]</scope>
    <source>
        <strain evidence="1">A17</strain>
        <strain evidence="2 3">cv. Jemalong A17</strain>
    </source>
</reference>
<accession>G7K559</accession>
<organism evidence="1 3">
    <name type="scientific">Medicago truncatula</name>
    <name type="common">Barrel medic</name>
    <name type="synonym">Medicago tribuloides</name>
    <dbReference type="NCBI Taxonomy" id="3880"/>
    <lineage>
        <taxon>Eukaryota</taxon>
        <taxon>Viridiplantae</taxon>
        <taxon>Streptophyta</taxon>
        <taxon>Embryophyta</taxon>
        <taxon>Tracheophyta</taxon>
        <taxon>Spermatophyta</taxon>
        <taxon>Magnoliopsida</taxon>
        <taxon>eudicotyledons</taxon>
        <taxon>Gunneridae</taxon>
        <taxon>Pentapetalae</taxon>
        <taxon>rosids</taxon>
        <taxon>fabids</taxon>
        <taxon>Fabales</taxon>
        <taxon>Fabaceae</taxon>
        <taxon>Papilionoideae</taxon>
        <taxon>50 kb inversion clade</taxon>
        <taxon>NPAAA clade</taxon>
        <taxon>Hologalegina</taxon>
        <taxon>IRL clade</taxon>
        <taxon>Trifolieae</taxon>
        <taxon>Medicago</taxon>
    </lineage>
</organism>
<sequence length="123" mass="15029">MTSHFFLHCKVAWKIWVDIQLWLEVNMVTPSNLLTHWRCWDGLGQNTKELKRGFRIIWHASIWAIWKTRNNIIFNNAGIEVQEVVEEIKMLSWKWNLSRLKIQVCLFYEWCWDPKWCMGVLRH</sequence>
<reference evidence="2" key="3">
    <citation type="submission" date="2015-04" db="UniProtKB">
        <authorList>
            <consortium name="EnsemblPlants"/>
        </authorList>
    </citation>
    <scope>IDENTIFICATION</scope>
    <source>
        <strain evidence="2">cv. Jemalong A17</strain>
    </source>
</reference>
<evidence type="ECO:0000313" key="2">
    <source>
        <dbReference type="EnsemblPlants" id="AES93778"/>
    </source>
</evidence>
<evidence type="ECO:0000313" key="3">
    <source>
        <dbReference type="Proteomes" id="UP000002051"/>
    </source>
</evidence>
<gene>
    <name evidence="1" type="ordered locus">MTR_5g007390</name>
</gene>
<evidence type="ECO:0000313" key="1">
    <source>
        <dbReference type="EMBL" id="AES93778.1"/>
    </source>
</evidence>